<dbReference type="EMBL" id="ML978967">
    <property type="protein sequence ID" value="KAF1929128.1"/>
    <property type="molecule type" value="Genomic_DNA"/>
</dbReference>
<feature type="compositionally biased region" description="Polar residues" evidence="1">
    <location>
        <begin position="49"/>
        <end position="63"/>
    </location>
</feature>
<proteinExistence type="predicted"/>
<dbReference type="Proteomes" id="UP000800082">
    <property type="component" value="Unassembled WGS sequence"/>
</dbReference>
<accession>A0A6A5RPP6</accession>
<sequence length="77" mass="7645">MPHSKTPGQSNAASDKFNKQQAEAKGLGASNAPAVKEQKKPGEAPVASDSGNSNVGVDPSANNPGEAGIGGPNYGTR</sequence>
<gene>
    <name evidence="2" type="ORF">M421DRAFT_61631</name>
</gene>
<name>A0A6A5RPP6_9PLEO</name>
<organism evidence="2 3">
    <name type="scientific">Didymella exigua CBS 183.55</name>
    <dbReference type="NCBI Taxonomy" id="1150837"/>
    <lineage>
        <taxon>Eukaryota</taxon>
        <taxon>Fungi</taxon>
        <taxon>Dikarya</taxon>
        <taxon>Ascomycota</taxon>
        <taxon>Pezizomycotina</taxon>
        <taxon>Dothideomycetes</taxon>
        <taxon>Pleosporomycetidae</taxon>
        <taxon>Pleosporales</taxon>
        <taxon>Pleosporineae</taxon>
        <taxon>Didymellaceae</taxon>
        <taxon>Didymella</taxon>
    </lineage>
</organism>
<feature type="region of interest" description="Disordered" evidence="1">
    <location>
        <begin position="1"/>
        <end position="77"/>
    </location>
</feature>
<dbReference type="RefSeq" id="XP_033449376.1">
    <property type="nucleotide sequence ID" value="XM_033595898.1"/>
</dbReference>
<protein>
    <submittedName>
        <fullName evidence="2">Uncharacterized protein</fullName>
    </submittedName>
</protein>
<reference evidence="2" key="1">
    <citation type="journal article" date="2020" name="Stud. Mycol.">
        <title>101 Dothideomycetes genomes: a test case for predicting lifestyles and emergence of pathogens.</title>
        <authorList>
            <person name="Haridas S."/>
            <person name="Albert R."/>
            <person name="Binder M."/>
            <person name="Bloem J."/>
            <person name="Labutti K."/>
            <person name="Salamov A."/>
            <person name="Andreopoulos B."/>
            <person name="Baker S."/>
            <person name="Barry K."/>
            <person name="Bills G."/>
            <person name="Bluhm B."/>
            <person name="Cannon C."/>
            <person name="Castanera R."/>
            <person name="Culley D."/>
            <person name="Daum C."/>
            <person name="Ezra D."/>
            <person name="Gonzalez J."/>
            <person name="Henrissat B."/>
            <person name="Kuo A."/>
            <person name="Liang C."/>
            <person name="Lipzen A."/>
            <person name="Lutzoni F."/>
            <person name="Magnuson J."/>
            <person name="Mondo S."/>
            <person name="Nolan M."/>
            <person name="Ohm R."/>
            <person name="Pangilinan J."/>
            <person name="Park H.-J."/>
            <person name="Ramirez L."/>
            <person name="Alfaro M."/>
            <person name="Sun H."/>
            <person name="Tritt A."/>
            <person name="Yoshinaga Y."/>
            <person name="Zwiers L.-H."/>
            <person name="Turgeon B."/>
            <person name="Goodwin S."/>
            <person name="Spatafora J."/>
            <person name="Crous P."/>
            <person name="Grigoriev I."/>
        </authorList>
    </citation>
    <scope>NUCLEOTIDE SEQUENCE</scope>
    <source>
        <strain evidence="2">CBS 183.55</strain>
    </source>
</reference>
<evidence type="ECO:0000313" key="2">
    <source>
        <dbReference type="EMBL" id="KAF1929128.1"/>
    </source>
</evidence>
<dbReference type="GeneID" id="54353565"/>
<evidence type="ECO:0000256" key="1">
    <source>
        <dbReference type="SAM" id="MobiDB-lite"/>
    </source>
</evidence>
<dbReference type="AlphaFoldDB" id="A0A6A5RPP6"/>
<keyword evidence="3" id="KW-1185">Reference proteome</keyword>
<feature type="compositionally biased region" description="Gly residues" evidence="1">
    <location>
        <begin position="67"/>
        <end position="77"/>
    </location>
</feature>
<feature type="compositionally biased region" description="Polar residues" evidence="1">
    <location>
        <begin position="1"/>
        <end position="13"/>
    </location>
</feature>
<evidence type="ECO:0000313" key="3">
    <source>
        <dbReference type="Proteomes" id="UP000800082"/>
    </source>
</evidence>
<dbReference type="OrthoDB" id="4753113at2759"/>